<keyword evidence="2" id="KW-0812">Transmembrane</keyword>
<comment type="caution">
    <text evidence="4">The sequence shown here is derived from an EMBL/GenBank/DDBJ whole genome shotgun (WGS) entry which is preliminary data.</text>
</comment>
<dbReference type="SUPFAM" id="SSF58038">
    <property type="entry name" value="SNARE fusion complex"/>
    <property type="match status" value="1"/>
</dbReference>
<dbReference type="OrthoDB" id="428895at2759"/>
<name>A0A1J4MHR9_9CRYT</name>
<protein>
    <recommendedName>
        <fullName evidence="3">t-SNARE coiled-coil homology domain-containing protein</fullName>
    </recommendedName>
</protein>
<organism evidence="4 5">
    <name type="scientific">Cryptosporidium ubiquitum</name>
    <dbReference type="NCBI Taxonomy" id="857276"/>
    <lineage>
        <taxon>Eukaryota</taxon>
        <taxon>Sar</taxon>
        <taxon>Alveolata</taxon>
        <taxon>Apicomplexa</taxon>
        <taxon>Conoidasida</taxon>
        <taxon>Coccidia</taxon>
        <taxon>Eucoccidiorida</taxon>
        <taxon>Eimeriorina</taxon>
        <taxon>Cryptosporidiidae</taxon>
        <taxon>Cryptosporidium</taxon>
    </lineage>
</organism>
<evidence type="ECO:0000256" key="2">
    <source>
        <dbReference type="SAM" id="Phobius"/>
    </source>
</evidence>
<keyword evidence="5" id="KW-1185">Reference proteome</keyword>
<keyword evidence="2" id="KW-1133">Transmembrane helix</keyword>
<dbReference type="PROSITE" id="PS50192">
    <property type="entry name" value="T_SNARE"/>
    <property type="match status" value="1"/>
</dbReference>
<dbReference type="InterPro" id="IPR000727">
    <property type="entry name" value="T_SNARE_dom"/>
</dbReference>
<reference evidence="4 5" key="1">
    <citation type="submission" date="2016-10" db="EMBL/GenBank/DDBJ databases">
        <title>Reductive evolution of mitochondrial metabolism and differential evolution of invasion-related proteins in Cryptosporidium.</title>
        <authorList>
            <person name="Liu S."/>
            <person name="Roellig D.M."/>
            <person name="Guo Y."/>
            <person name="Li N."/>
            <person name="Frace M.A."/>
            <person name="Tang K."/>
            <person name="Zhang L."/>
            <person name="Feng Y."/>
            <person name="Xiao L."/>
        </authorList>
    </citation>
    <scope>NUCLEOTIDE SEQUENCE [LARGE SCALE GENOMIC DNA]</scope>
    <source>
        <strain evidence="4">39726</strain>
    </source>
</reference>
<evidence type="ECO:0000259" key="3">
    <source>
        <dbReference type="PROSITE" id="PS50192"/>
    </source>
</evidence>
<evidence type="ECO:0000313" key="5">
    <source>
        <dbReference type="Proteomes" id="UP000186176"/>
    </source>
</evidence>
<proteinExistence type="predicted"/>
<evidence type="ECO:0000313" key="4">
    <source>
        <dbReference type="EMBL" id="OII73810.1"/>
    </source>
</evidence>
<dbReference type="Proteomes" id="UP000186176">
    <property type="component" value="Unassembled WGS sequence"/>
</dbReference>
<feature type="compositionally biased region" description="Polar residues" evidence="1">
    <location>
        <begin position="15"/>
        <end position="28"/>
    </location>
</feature>
<gene>
    <name evidence="4" type="ORF">cubi_03607</name>
</gene>
<dbReference type="AlphaFoldDB" id="A0A1J4MHR9"/>
<accession>A0A1J4MHR9</accession>
<feature type="compositionally biased region" description="Basic and acidic residues" evidence="1">
    <location>
        <begin position="1"/>
        <end position="14"/>
    </location>
</feature>
<dbReference type="GeneID" id="39980400"/>
<evidence type="ECO:0000256" key="1">
    <source>
        <dbReference type="SAM" id="MobiDB-lite"/>
    </source>
</evidence>
<dbReference type="Gene3D" id="1.20.5.110">
    <property type="match status" value="1"/>
</dbReference>
<dbReference type="RefSeq" id="XP_028875065.1">
    <property type="nucleotide sequence ID" value="XM_029020621.1"/>
</dbReference>
<feature type="region of interest" description="Disordered" evidence="1">
    <location>
        <begin position="1"/>
        <end position="34"/>
    </location>
</feature>
<feature type="domain" description="T-SNARE coiled-coil homology" evidence="3">
    <location>
        <begin position="66"/>
        <end position="121"/>
    </location>
</feature>
<sequence length="147" mass="16905">MERYAPIKDWEKESFSASGSNKNNATKQTKVKDNKRYSRVESDYDFESGLNNWTQGDNLTRTVNADGNINILENAVSRLKSVGYGIQSEINLHLDMLNEMNLNMDSTNRRIRISQKILNRLVDMASTMTLTIIAFLLFILLVLQWIL</sequence>
<feature type="transmembrane region" description="Helical" evidence="2">
    <location>
        <begin position="121"/>
        <end position="146"/>
    </location>
</feature>
<dbReference type="EMBL" id="LRBP01000014">
    <property type="protein sequence ID" value="OII73810.1"/>
    <property type="molecule type" value="Genomic_DNA"/>
</dbReference>
<keyword evidence="2" id="KW-0472">Membrane</keyword>
<dbReference type="CDD" id="cd15841">
    <property type="entry name" value="SNARE_Qc"/>
    <property type="match status" value="1"/>
</dbReference>
<dbReference type="VEuPathDB" id="CryptoDB:cubi_03607"/>